<comment type="caution">
    <text evidence="4">The sequence shown here is derived from an EMBL/GenBank/DDBJ whole genome shotgun (WGS) entry which is preliminary data.</text>
</comment>
<dbReference type="InterPro" id="IPR027417">
    <property type="entry name" value="P-loop_NTPase"/>
</dbReference>
<protein>
    <recommendedName>
        <fullName evidence="3">Helicase ATP-binding domain-containing protein</fullName>
    </recommendedName>
</protein>
<dbReference type="EMBL" id="JBAHYK010002423">
    <property type="protein sequence ID" value="KAL0565096.1"/>
    <property type="molecule type" value="Genomic_DNA"/>
</dbReference>
<dbReference type="InterPro" id="IPR014001">
    <property type="entry name" value="Helicase_ATP-bd"/>
</dbReference>
<accession>A0ABR3EQC7</accession>
<proteinExistence type="inferred from homology"/>
<sequence length="244" mass="27440">MPSDSETSEFFSDNEPDPSTSESFNTTVSNPQIDACDRVLREVFGHSSYKGKQKEIIEAAVLGYDVFVLAPTGMGKASERAQSRSMKILKFSLESMFPSASSGCRKLQSLRQKGVPVVSLTSETPQYERQEITQDLQSGDPEYRLLYVTPEKMGTGDFLRQLRAVYNNQQLNRLVVDEAHCISEWGHDFRGDYRKLGLFRERFPGVPIMALTATATTSQVFPLSTARQRSYQFTLAFKATSFAR</sequence>
<dbReference type="InterPro" id="IPR011545">
    <property type="entry name" value="DEAD/DEAH_box_helicase_dom"/>
</dbReference>
<dbReference type="SMART" id="SM00487">
    <property type="entry name" value="DEXDc"/>
    <property type="match status" value="1"/>
</dbReference>
<dbReference type="SUPFAM" id="SSF52540">
    <property type="entry name" value="P-loop containing nucleoside triphosphate hydrolases"/>
    <property type="match status" value="1"/>
</dbReference>
<dbReference type="Proteomes" id="UP001465976">
    <property type="component" value="Unassembled WGS sequence"/>
</dbReference>
<evidence type="ECO:0000256" key="2">
    <source>
        <dbReference type="SAM" id="MobiDB-lite"/>
    </source>
</evidence>
<feature type="region of interest" description="Disordered" evidence="2">
    <location>
        <begin position="1"/>
        <end position="29"/>
    </location>
</feature>
<evidence type="ECO:0000256" key="1">
    <source>
        <dbReference type="ARBA" id="ARBA00005446"/>
    </source>
</evidence>
<gene>
    <name evidence="4" type="ORF">V5O48_016935</name>
</gene>
<reference evidence="4 5" key="1">
    <citation type="submission" date="2024-02" db="EMBL/GenBank/DDBJ databases">
        <title>A draft genome for the cacao thread blight pathogen Marasmius crinis-equi.</title>
        <authorList>
            <person name="Cohen S.P."/>
            <person name="Baruah I.K."/>
            <person name="Amoako-Attah I."/>
            <person name="Bukari Y."/>
            <person name="Meinhardt L.W."/>
            <person name="Bailey B.A."/>
        </authorList>
    </citation>
    <scope>NUCLEOTIDE SEQUENCE [LARGE SCALE GENOMIC DNA]</scope>
    <source>
        <strain evidence="4 5">GH-76</strain>
    </source>
</reference>
<dbReference type="PANTHER" id="PTHR13710">
    <property type="entry name" value="DNA HELICASE RECQ FAMILY MEMBER"/>
    <property type="match status" value="1"/>
</dbReference>
<dbReference type="PROSITE" id="PS51192">
    <property type="entry name" value="HELICASE_ATP_BIND_1"/>
    <property type="match status" value="1"/>
</dbReference>
<organism evidence="4 5">
    <name type="scientific">Marasmius crinis-equi</name>
    <dbReference type="NCBI Taxonomy" id="585013"/>
    <lineage>
        <taxon>Eukaryota</taxon>
        <taxon>Fungi</taxon>
        <taxon>Dikarya</taxon>
        <taxon>Basidiomycota</taxon>
        <taxon>Agaricomycotina</taxon>
        <taxon>Agaricomycetes</taxon>
        <taxon>Agaricomycetidae</taxon>
        <taxon>Agaricales</taxon>
        <taxon>Marasmiineae</taxon>
        <taxon>Marasmiaceae</taxon>
        <taxon>Marasmius</taxon>
    </lineage>
</organism>
<evidence type="ECO:0000313" key="5">
    <source>
        <dbReference type="Proteomes" id="UP001465976"/>
    </source>
</evidence>
<dbReference type="CDD" id="cd17920">
    <property type="entry name" value="DEXHc_RecQ"/>
    <property type="match status" value="1"/>
</dbReference>
<dbReference type="Gene3D" id="3.40.50.300">
    <property type="entry name" value="P-loop containing nucleotide triphosphate hydrolases"/>
    <property type="match status" value="1"/>
</dbReference>
<feature type="domain" description="Helicase ATP-binding" evidence="3">
    <location>
        <begin position="57"/>
        <end position="233"/>
    </location>
</feature>
<comment type="similarity">
    <text evidence="1">Belongs to the helicase family. RecQ subfamily.</text>
</comment>
<name>A0ABR3EQC7_9AGAR</name>
<evidence type="ECO:0000313" key="4">
    <source>
        <dbReference type="EMBL" id="KAL0565096.1"/>
    </source>
</evidence>
<keyword evidence="5" id="KW-1185">Reference proteome</keyword>
<dbReference type="PANTHER" id="PTHR13710:SF152">
    <property type="entry name" value="ATP-DEPENDENT DNA HELICASE Q5"/>
    <property type="match status" value="1"/>
</dbReference>
<dbReference type="Pfam" id="PF00270">
    <property type="entry name" value="DEAD"/>
    <property type="match status" value="1"/>
</dbReference>
<evidence type="ECO:0000259" key="3">
    <source>
        <dbReference type="PROSITE" id="PS51192"/>
    </source>
</evidence>